<evidence type="ECO:0000313" key="1">
    <source>
        <dbReference type="EMBL" id="MBB6542723.1"/>
    </source>
</evidence>
<protein>
    <submittedName>
        <fullName evidence="1">Uncharacterized protein (TIGR02285 family)</fullName>
    </submittedName>
</protein>
<sequence>MSEIQLYWLNLTRLCRLLKANGFQLVFSMFLFLTIASPVSAADKPLVNIFSIERFSKVQNVKVKENNTESKTFELVKQHLANFDFAYKTSSFDHALNYMDNYPNTCIRNIIKSPEREKRLIYSQPQTLYLGARLYLSPNATQSINEDTSDIDLVQFFKKHPEFVLGIEGQRSFGGEIDREVKLIPDKNKYLIEGSSKGTVLIAMLFSSKIDAIIQYPTSIHHAGESLSAEPVSSYGINVGKPYIISYLVCGKTEQGQQIINEYNKALSKAYNYPSYFDAHIGWVQPSNIALFKRLFNQVFINTSY</sequence>
<evidence type="ECO:0000313" key="2">
    <source>
        <dbReference type="Proteomes" id="UP000537141"/>
    </source>
</evidence>
<dbReference type="RefSeq" id="WP_184423538.1">
    <property type="nucleotide sequence ID" value="NZ_AP027362.1"/>
</dbReference>
<reference evidence="1 2" key="1">
    <citation type="submission" date="2020-08" db="EMBL/GenBank/DDBJ databases">
        <title>Genomic Encyclopedia of Type Strains, Phase IV (KMG-IV): sequencing the most valuable type-strain genomes for metagenomic binning, comparative biology and taxonomic classification.</title>
        <authorList>
            <person name="Goeker M."/>
        </authorList>
    </citation>
    <scope>NUCLEOTIDE SEQUENCE [LARGE SCALE GENOMIC DNA]</scope>
    <source>
        <strain evidence="1 2">DSM 26287</strain>
    </source>
</reference>
<accession>A0A7X0NG53</accession>
<gene>
    <name evidence="1" type="ORF">HNQ55_001223</name>
</gene>
<keyword evidence="2" id="KW-1185">Reference proteome</keyword>
<dbReference type="AlphaFoldDB" id="A0A7X0NG53"/>
<proteinExistence type="predicted"/>
<organism evidence="1 2">
    <name type="scientific">Thalassotalea piscium</name>
    <dbReference type="NCBI Taxonomy" id="1230533"/>
    <lineage>
        <taxon>Bacteria</taxon>
        <taxon>Pseudomonadati</taxon>
        <taxon>Pseudomonadota</taxon>
        <taxon>Gammaproteobacteria</taxon>
        <taxon>Alteromonadales</taxon>
        <taxon>Colwelliaceae</taxon>
        <taxon>Thalassotalea</taxon>
    </lineage>
</organism>
<dbReference type="Proteomes" id="UP000537141">
    <property type="component" value="Unassembled WGS sequence"/>
</dbReference>
<comment type="caution">
    <text evidence="1">The sequence shown here is derived from an EMBL/GenBank/DDBJ whole genome shotgun (WGS) entry which is preliminary data.</text>
</comment>
<dbReference type="EMBL" id="JACHHU010000007">
    <property type="protein sequence ID" value="MBB6542723.1"/>
    <property type="molecule type" value="Genomic_DNA"/>
</dbReference>
<name>A0A7X0NG53_9GAMM</name>